<protein>
    <submittedName>
        <fullName evidence="2">Uncharacterized protein</fullName>
    </submittedName>
</protein>
<proteinExistence type="predicted"/>
<accession>A0ABV0K9F8</accession>
<sequence length="388" mass="41954">MSAIQSDVVATAKQGNPKAIAALMSHSLKPKGIEVKAFAKGDRLNIFLESAEVPPQQALVSFTKKGIEGLAIQTIKTVRVHGRQVGSDLPDWAEEFKLSTYIEPEVDESEAIIVASTIVNPVQKSQITKVTPSRVAVVPSQANNRIVLWVSVVASSVLAVALLSLGGLTFWIRSAQSSAIAQAQDLIKDVGKAENPGDIQVLKTDQENLQEAANILGAAPKVPLLSIAALSTEADNIQAQLSDINEGIEAYEALIPEIEDALDQFAAVDSALDVGMSYRDYGAEVRGLKVALDKLGRQPGAEEHLVYQDLDQAYKHYEFAYNVWNYYIESDESNSFFSASSTYGALLVSTYNVTPDDIMGRSYIYLDTALSTVWSSASQKVEDAQAKL</sequence>
<feature type="transmembrane region" description="Helical" evidence="1">
    <location>
        <begin position="146"/>
        <end position="172"/>
    </location>
</feature>
<dbReference type="EMBL" id="JAMPKX010000010">
    <property type="protein sequence ID" value="MEP0949190.1"/>
    <property type="molecule type" value="Genomic_DNA"/>
</dbReference>
<evidence type="ECO:0000313" key="2">
    <source>
        <dbReference type="EMBL" id="MEP0949190.1"/>
    </source>
</evidence>
<keyword evidence="1" id="KW-1133">Transmembrane helix</keyword>
<organism evidence="2 3">
    <name type="scientific">Leptolyngbya subtilissima DQ-A4</name>
    <dbReference type="NCBI Taxonomy" id="2933933"/>
    <lineage>
        <taxon>Bacteria</taxon>
        <taxon>Bacillati</taxon>
        <taxon>Cyanobacteriota</taxon>
        <taxon>Cyanophyceae</taxon>
        <taxon>Leptolyngbyales</taxon>
        <taxon>Leptolyngbyaceae</taxon>
        <taxon>Leptolyngbya group</taxon>
        <taxon>Leptolyngbya</taxon>
    </lineage>
</organism>
<comment type="caution">
    <text evidence="2">The sequence shown here is derived from an EMBL/GenBank/DDBJ whole genome shotgun (WGS) entry which is preliminary data.</text>
</comment>
<keyword evidence="1" id="KW-0472">Membrane</keyword>
<keyword evidence="1" id="KW-0812">Transmembrane</keyword>
<dbReference type="Proteomes" id="UP001482513">
    <property type="component" value="Unassembled WGS sequence"/>
</dbReference>
<evidence type="ECO:0000313" key="3">
    <source>
        <dbReference type="Proteomes" id="UP001482513"/>
    </source>
</evidence>
<gene>
    <name evidence="2" type="ORF">NC992_20085</name>
</gene>
<evidence type="ECO:0000256" key="1">
    <source>
        <dbReference type="SAM" id="Phobius"/>
    </source>
</evidence>
<reference evidence="2 3" key="1">
    <citation type="submission" date="2022-04" db="EMBL/GenBank/DDBJ databases">
        <title>Positive selection, recombination, and allopatry shape intraspecific diversity of widespread and dominant cyanobacteria.</title>
        <authorList>
            <person name="Wei J."/>
            <person name="Shu W."/>
            <person name="Hu C."/>
        </authorList>
    </citation>
    <scope>NUCLEOTIDE SEQUENCE [LARGE SCALE GENOMIC DNA]</scope>
    <source>
        <strain evidence="2 3">DQ-A4</strain>
    </source>
</reference>
<name>A0ABV0K9F8_9CYAN</name>
<keyword evidence="3" id="KW-1185">Reference proteome</keyword>
<dbReference type="RefSeq" id="WP_190694288.1">
    <property type="nucleotide sequence ID" value="NZ_JAMPKX010000010.1"/>
</dbReference>